<keyword evidence="4 6" id="KW-1133">Transmembrane helix</keyword>
<feature type="transmembrane region" description="Helical" evidence="6">
    <location>
        <begin position="29"/>
        <end position="48"/>
    </location>
</feature>
<feature type="transmembrane region" description="Helical" evidence="6">
    <location>
        <begin position="94"/>
        <end position="112"/>
    </location>
</feature>
<evidence type="ECO:0000256" key="4">
    <source>
        <dbReference type="ARBA" id="ARBA00022989"/>
    </source>
</evidence>
<reference evidence="8 9" key="1">
    <citation type="submission" date="2022-10" db="EMBL/GenBank/DDBJ databases">
        <title>Roseococcus glaciei nov., sp. nov., isolated from glacier.</title>
        <authorList>
            <person name="Liu Q."/>
            <person name="Xin Y.-H."/>
        </authorList>
    </citation>
    <scope>NUCLEOTIDE SEQUENCE [LARGE SCALE GENOMIC DNA]</scope>
    <source>
        <strain evidence="8 9">MDT2-1-1</strain>
    </source>
</reference>
<organism evidence="8 9">
    <name type="scientific">Sabulicella glaciei</name>
    <dbReference type="NCBI Taxonomy" id="2984948"/>
    <lineage>
        <taxon>Bacteria</taxon>
        <taxon>Pseudomonadati</taxon>
        <taxon>Pseudomonadota</taxon>
        <taxon>Alphaproteobacteria</taxon>
        <taxon>Acetobacterales</taxon>
        <taxon>Acetobacteraceae</taxon>
        <taxon>Sabulicella</taxon>
    </lineage>
</organism>
<dbReference type="PANTHER" id="PTHR22911:SF6">
    <property type="entry name" value="SOLUTE CARRIER FAMILY 35 MEMBER G1"/>
    <property type="match status" value="1"/>
</dbReference>
<accession>A0ABT3NUD8</accession>
<feature type="transmembrane region" description="Helical" evidence="6">
    <location>
        <begin position="205"/>
        <end position="225"/>
    </location>
</feature>
<protein>
    <submittedName>
        <fullName evidence="8">DMT family transporter</fullName>
    </submittedName>
</protein>
<keyword evidence="9" id="KW-1185">Reference proteome</keyword>
<dbReference type="InterPro" id="IPR037185">
    <property type="entry name" value="EmrE-like"/>
</dbReference>
<evidence type="ECO:0000256" key="2">
    <source>
        <dbReference type="ARBA" id="ARBA00009853"/>
    </source>
</evidence>
<comment type="similarity">
    <text evidence="2">Belongs to the drug/metabolite transporter (DMT) superfamily. 10 TMS drug/metabolite exporter (DME) (TC 2.A.7.3) family.</text>
</comment>
<keyword evidence="5 6" id="KW-0472">Membrane</keyword>
<feature type="transmembrane region" description="Helical" evidence="6">
    <location>
        <begin position="119"/>
        <end position="139"/>
    </location>
</feature>
<feature type="transmembrane region" description="Helical" evidence="6">
    <location>
        <begin position="68"/>
        <end position="88"/>
    </location>
</feature>
<dbReference type="SUPFAM" id="SSF103481">
    <property type="entry name" value="Multidrug resistance efflux transporter EmrE"/>
    <property type="match status" value="2"/>
</dbReference>
<evidence type="ECO:0000256" key="3">
    <source>
        <dbReference type="ARBA" id="ARBA00022692"/>
    </source>
</evidence>
<dbReference type="RefSeq" id="WP_301589725.1">
    <property type="nucleotide sequence ID" value="NZ_JAPFQI010000005.1"/>
</dbReference>
<dbReference type="InterPro" id="IPR000620">
    <property type="entry name" value="EamA_dom"/>
</dbReference>
<comment type="subcellular location">
    <subcellularLocation>
        <location evidence="1">Membrane</location>
        <topology evidence="1">Multi-pass membrane protein</topology>
    </subcellularLocation>
</comment>
<feature type="transmembrane region" description="Helical" evidence="6">
    <location>
        <begin position="177"/>
        <end position="199"/>
    </location>
</feature>
<keyword evidence="3 6" id="KW-0812">Transmembrane</keyword>
<sequence>MKGPVLLMLGIGLFGVLDANSKFLSGDFSAAQALTFRHATLLLLLFLLRAAWPGTGGDFRTGHPRLHALRAVAMLCSGLMFFLAFRHLPLADGYLVFFTAPFMTLVLARLALRESVPRAAWIWSGVGFAGVLLALMPSLSGGGSAFGFLCAALGTVTYAVNITVNRSLKAESGIARLVLFPSTLGLLATAPFAGLHWVTPDVPQALALMANGILAGTATVLLALAFRHATPARLAPFEFIALPWSVTLDWLVFGNAPAGPTIAGGVVVALACLMSERAVIQGTSSGKR</sequence>
<evidence type="ECO:0000259" key="7">
    <source>
        <dbReference type="Pfam" id="PF00892"/>
    </source>
</evidence>
<evidence type="ECO:0000256" key="6">
    <source>
        <dbReference type="SAM" id="Phobius"/>
    </source>
</evidence>
<feature type="transmembrane region" description="Helical" evidence="6">
    <location>
        <begin position="145"/>
        <end position="165"/>
    </location>
</feature>
<evidence type="ECO:0000313" key="8">
    <source>
        <dbReference type="EMBL" id="MCW8085775.1"/>
    </source>
</evidence>
<dbReference type="Pfam" id="PF00892">
    <property type="entry name" value="EamA"/>
    <property type="match status" value="1"/>
</dbReference>
<evidence type="ECO:0000256" key="1">
    <source>
        <dbReference type="ARBA" id="ARBA00004141"/>
    </source>
</evidence>
<comment type="caution">
    <text evidence="8">The sequence shown here is derived from an EMBL/GenBank/DDBJ whole genome shotgun (WGS) entry which is preliminary data.</text>
</comment>
<dbReference type="Proteomes" id="UP001526430">
    <property type="component" value="Unassembled WGS sequence"/>
</dbReference>
<proteinExistence type="inferred from homology"/>
<dbReference type="PANTHER" id="PTHR22911">
    <property type="entry name" value="ACYL-MALONYL CONDENSING ENZYME-RELATED"/>
    <property type="match status" value="1"/>
</dbReference>
<evidence type="ECO:0000256" key="5">
    <source>
        <dbReference type="ARBA" id="ARBA00023136"/>
    </source>
</evidence>
<name>A0ABT3NUD8_9PROT</name>
<evidence type="ECO:0000313" key="9">
    <source>
        <dbReference type="Proteomes" id="UP001526430"/>
    </source>
</evidence>
<feature type="domain" description="EamA" evidence="7">
    <location>
        <begin position="3"/>
        <end position="135"/>
    </location>
</feature>
<gene>
    <name evidence="8" type="ORF">OF850_09080</name>
</gene>
<dbReference type="EMBL" id="JAPFQI010000005">
    <property type="protein sequence ID" value="MCW8085775.1"/>
    <property type="molecule type" value="Genomic_DNA"/>
</dbReference>